<keyword evidence="2" id="KW-0859">Xylose metabolism</keyword>
<accession>A0ABN2Z8W2</accession>
<evidence type="ECO:0000259" key="5">
    <source>
        <dbReference type="Pfam" id="PF00370"/>
    </source>
</evidence>
<keyword evidence="3" id="KW-0808">Transferase</keyword>
<dbReference type="Proteomes" id="UP001501771">
    <property type="component" value="Unassembled WGS sequence"/>
</dbReference>
<name>A0ABN2Z8W2_9ACTN</name>
<evidence type="ECO:0000313" key="8">
    <source>
        <dbReference type="Proteomes" id="UP001501771"/>
    </source>
</evidence>
<evidence type="ECO:0000259" key="6">
    <source>
        <dbReference type="Pfam" id="PF02782"/>
    </source>
</evidence>
<evidence type="ECO:0000256" key="2">
    <source>
        <dbReference type="ARBA" id="ARBA00022629"/>
    </source>
</evidence>
<dbReference type="Pfam" id="PF00370">
    <property type="entry name" value="FGGY_N"/>
    <property type="match status" value="1"/>
</dbReference>
<keyword evidence="2" id="KW-0119">Carbohydrate metabolism</keyword>
<comment type="caution">
    <text evidence="7">The sequence shown here is derived from an EMBL/GenBank/DDBJ whole genome shotgun (WGS) entry which is preliminary data.</text>
</comment>
<protein>
    <submittedName>
        <fullName evidence="7">FGGY-family carbohydrate kinase</fullName>
    </submittedName>
</protein>
<evidence type="ECO:0000256" key="4">
    <source>
        <dbReference type="ARBA" id="ARBA00022777"/>
    </source>
</evidence>
<keyword evidence="4 7" id="KW-0418">Kinase</keyword>
<dbReference type="EMBL" id="BAAAQR010000001">
    <property type="protein sequence ID" value="GAA2138617.1"/>
    <property type="molecule type" value="Genomic_DNA"/>
</dbReference>
<sequence>MPPAGDALVLAVDLGSSAVKVGLATPEGAVVAWNSAPLHTDYGPGGRVTQDAEVWWKLVTGSARRALATGGVDGGRVAAVCVTGQWASTVPVDVAGKPVGPCLMWSDTEGEGRSRALVGGHVQGYRARALTTWVRRSAGVPSTSGADPVGHMLHLQLDEPAVAQAARWYLEPVDALAMRFSGVAAATPASMTAAWLTDNRHPARLAYDATLVRRAGIDPGRLPPLVATGSVIGPVLPEVAATLGISPDAVVVTGVPDLHAAALGSGCVRDHEAHLSIGTTAWVSCPLPAKRTDLFRQMATVPGLTAESYLLGNNQETAGRCLEWFGRVLDGDRPPAYDELTALAATSPPGAGDVIFTPWLAGERSPVDDRAARGGFHHVSLATTRADLVRSVLEGVALNARWLLEAADHVAGQRLAPLRLVGGGTQSLLWCQILADVTGRPVERVADPLLTGLRGVALLSGLALGAVGWEEVRALVPVDAGLEPVPERRETYDRLFTEFTGLYRAQRRMFARLDGRTSPDA</sequence>
<dbReference type="InterPro" id="IPR050406">
    <property type="entry name" value="FGGY_Carb_Kinase"/>
</dbReference>
<evidence type="ECO:0000313" key="7">
    <source>
        <dbReference type="EMBL" id="GAA2138617.1"/>
    </source>
</evidence>
<feature type="domain" description="Carbohydrate kinase FGGY N-terminal" evidence="5">
    <location>
        <begin position="9"/>
        <end position="264"/>
    </location>
</feature>
<dbReference type="CDD" id="cd07805">
    <property type="entry name" value="ASKHA_NBD_FGGY_CvXK-like"/>
    <property type="match status" value="1"/>
</dbReference>
<gene>
    <name evidence="7" type="ORF">GCM10009844_06760</name>
</gene>
<comment type="similarity">
    <text evidence="1">Belongs to the FGGY kinase family.</text>
</comment>
<proteinExistence type="inferred from homology"/>
<feature type="domain" description="Carbohydrate kinase FGGY C-terminal" evidence="6">
    <location>
        <begin position="275"/>
        <end position="463"/>
    </location>
</feature>
<organism evidence="7 8">
    <name type="scientific">Nocardioides koreensis</name>
    <dbReference type="NCBI Taxonomy" id="433651"/>
    <lineage>
        <taxon>Bacteria</taxon>
        <taxon>Bacillati</taxon>
        <taxon>Actinomycetota</taxon>
        <taxon>Actinomycetes</taxon>
        <taxon>Propionibacteriales</taxon>
        <taxon>Nocardioidaceae</taxon>
        <taxon>Nocardioides</taxon>
    </lineage>
</organism>
<dbReference type="SUPFAM" id="SSF53067">
    <property type="entry name" value="Actin-like ATPase domain"/>
    <property type="match status" value="2"/>
</dbReference>
<dbReference type="RefSeq" id="WP_344147550.1">
    <property type="nucleotide sequence ID" value="NZ_BAAAQR010000001.1"/>
</dbReference>
<dbReference type="InterPro" id="IPR018485">
    <property type="entry name" value="FGGY_C"/>
</dbReference>
<evidence type="ECO:0000256" key="3">
    <source>
        <dbReference type="ARBA" id="ARBA00022679"/>
    </source>
</evidence>
<dbReference type="Gene3D" id="3.30.420.40">
    <property type="match status" value="2"/>
</dbReference>
<dbReference type="InterPro" id="IPR018484">
    <property type="entry name" value="FGGY_N"/>
</dbReference>
<keyword evidence="8" id="KW-1185">Reference proteome</keyword>
<dbReference type="PANTHER" id="PTHR43095">
    <property type="entry name" value="SUGAR KINASE"/>
    <property type="match status" value="1"/>
</dbReference>
<dbReference type="Pfam" id="PF02782">
    <property type="entry name" value="FGGY_C"/>
    <property type="match status" value="1"/>
</dbReference>
<dbReference type="GO" id="GO:0016301">
    <property type="term" value="F:kinase activity"/>
    <property type="evidence" value="ECO:0007669"/>
    <property type="project" value="UniProtKB-KW"/>
</dbReference>
<dbReference type="PANTHER" id="PTHR43095:SF5">
    <property type="entry name" value="XYLULOSE KINASE"/>
    <property type="match status" value="1"/>
</dbReference>
<dbReference type="InterPro" id="IPR043129">
    <property type="entry name" value="ATPase_NBD"/>
</dbReference>
<reference evidence="7 8" key="1">
    <citation type="journal article" date="2019" name="Int. J. Syst. Evol. Microbiol.">
        <title>The Global Catalogue of Microorganisms (GCM) 10K type strain sequencing project: providing services to taxonomists for standard genome sequencing and annotation.</title>
        <authorList>
            <consortium name="The Broad Institute Genomics Platform"/>
            <consortium name="The Broad Institute Genome Sequencing Center for Infectious Disease"/>
            <person name="Wu L."/>
            <person name="Ma J."/>
        </authorList>
    </citation>
    <scope>NUCLEOTIDE SEQUENCE [LARGE SCALE GENOMIC DNA]</scope>
    <source>
        <strain evidence="7 8">JCM 16022</strain>
    </source>
</reference>
<dbReference type="PIRSF" id="PIRSF000538">
    <property type="entry name" value="GlpK"/>
    <property type="match status" value="1"/>
</dbReference>
<evidence type="ECO:0000256" key="1">
    <source>
        <dbReference type="ARBA" id="ARBA00009156"/>
    </source>
</evidence>
<dbReference type="InterPro" id="IPR000577">
    <property type="entry name" value="Carb_kinase_FGGY"/>
</dbReference>